<comment type="caution">
    <text evidence="2">The sequence shown here is derived from an EMBL/GenBank/DDBJ whole genome shotgun (WGS) entry which is preliminary data.</text>
</comment>
<keyword evidence="1" id="KW-0812">Transmembrane</keyword>
<feature type="transmembrane region" description="Helical" evidence="1">
    <location>
        <begin position="19"/>
        <end position="38"/>
    </location>
</feature>
<keyword evidence="3" id="KW-1185">Reference proteome</keyword>
<dbReference type="EMBL" id="VFOZ01000001">
    <property type="protein sequence ID" value="TQM01396.1"/>
    <property type="molecule type" value="Genomic_DNA"/>
</dbReference>
<dbReference type="AlphaFoldDB" id="A0A543CWB2"/>
<accession>A0A543CWB2</accession>
<keyword evidence="1" id="KW-0472">Membrane</keyword>
<evidence type="ECO:0000256" key="1">
    <source>
        <dbReference type="SAM" id="Phobius"/>
    </source>
</evidence>
<reference evidence="2 3" key="1">
    <citation type="submission" date="2019-06" db="EMBL/GenBank/DDBJ databases">
        <title>Sequencing the genomes of 1000 actinobacteria strains.</title>
        <authorList>
            <person name="Klenk H.-P."/>
        </authorList>
    </citation>
    <scope>NUCLEOTIDE SEQUENCE [LARGE SCALE GENOMIC DNA]</scope>
    <source>
        <strain evidence="2 3">DSM 102200</strain>
    </source>
</reference>
<protein>
    <submittedName>
        <fullName evidence="2">Uncharacterized protein</fullName>
    </submittedName>
</protein>
<proteinExistence type="predicted"/>
<gene>
    <name evidence="2" type="ORF">FB559_7155</name>
</gene>
<dbReference type="RefSeq" id="WP_141961234.1">
    <property type="nucleotide sequence ID" value="NZ_VFOZ01000001.1"/>
</dbReference>
<organism evidence="2 3">
    <name type="scientific">Actinoallomurus bryophytorum</name>
    <dbReference type="NCBI Taxonomy" id="1490222"/>
    <lineage>
        <taxon>Bacteria</taxon>
        <taxon>Bacillati</taxon>
        <taxon>Actinomycetota</taxon>
        <taxon>Actinomycetes</taxon>
        <taxon>Streptosporangiales</taxon>
        <taxon>Thermomonosporaceae</taxon>
        <taxon>Actinoallomurus</taxon>
    </lineage>
</organism>
<keyword evidence="1" id="KW-1133">Transmembrane helix</keyword>
<evidence type="ECO:0000313" key="2">
    <source>
        <dbReference type="EMBL" id="TQM01396.1"/>
    </source>
</evidence>
<feature type="transmembrane region" description="Helical" evidence="1">
    <location>
        <begin position="44"/>
        <end position="63"/>
    </location>
</feature>
<dbReference type="Proteomes" id="UP000316096">
    <property type="component" value="Unassembled WGS sequence"/>
</dbReference>
<sequence>MDPCPAVVLTSSRRFRRWCTAWSALALSALAVSVWLASVASSPAVVMSVGTESFLAVYPVILVRGRVAVTARAFQARWPHGPAGPWIGWASVTGVELRHGLLLERVRITTDRPEVLFAPARFRHRADADFDAAVAELARRSRCRPRPVRHGLGRITAFWVLWLACLGLLAPLNAPWNDASWPWRHEAGRLPDVCSGFGSVARTLLPAGEETPDADILLPGSIDTQEGCTWRAGDVDTFSIGLGLTRKDLLHNACATAHDGFVRTVAGARGPDRTVTALAGLGDEARELTGGGTRPRRTAADVIVRKANVIVTVRLVTTRAGLASPSGVERIARATLARIALG</sequence>
<feature type="transmembrane region" description="Helical" evidence="1">
    <location>
        <begin position="151"/>
        <end position="172"/>
    </location>
</feature>
<name>A0A543CWB2_9ACTN</name>
<evidence type="ECO:0000313" key="3">
    <source>
        <dbReference type="Proteomes" id="UP000316096"/>
    </source>
</evidence>